<dbReference type="SUPFAM" id="SSF46785">
    <property type="entry name" value="Winged helix' DNA-binding domain"/>
    <property type="match status" value="1"/>
</dbReference>
<evidence type="ECO:0000256" key="5">
    <source>
        <dbReference type="RuleBase" id="RU003796"/>
    </source>
</evidence>
<comment type="subcellular location">
    <subcellularLocation>
        <location evidence="5">Nucleus</location>
    </subcellularLocation>
</comment>
<protein>
    <recommendedName>
        <fullName evidence="8">E2F/DP family winged-helix DNA-binding domain-containing protein</fullName>
    </recommendedName>
</protein>
<dbReference type="EMBL" id="JAIFTL010000605">
    <property type="protein sequence ID" value="KAG9319128.1"/>
    <property type="molecule type" value="Genomic_DNA"/>
</dbReference>
<keyword evidence="6" id="KW-0175">Coiled coil</keyword>
<feature type="compositionally biased region" description="Acidic residues" evidence="7">
    <location>
        <begin position="310"/>
        <end position="325"/>
    </location>
</feature>
<feature type="compositionally biased region" description="Low complexity" evidence="7">
    <location>
        <begin position="52"/>
        <end position="66"/>
    </location>
</feature>
<name>A0A9P7ZW01_MORAP</name>
<evidence type="ECO:0000256" key="7">
    <source>
        <dbReference type="SAM" id="MobiDB-lite"/>
    </source>
</evidence>
<dbReference type="GO" id="GO:0000978">
    <property type="term" value="F:RNA polymerase II cis-regulatory region sequence-specific DNA binding"/>
    <property type="evidence" value="ECO:0007669"/>
    <property type="project" value="InterPro"/>
</dbReference>
<feature type="compositionally biased region" description="Basic and acidic residues" evidence="7">
    <location>
        <begin position="20"/>
        <end position="29"/>
    </location>
</feature>
<evidence type="ECO:0000313" key="9">
    <source>
        <dbReference type="EMBL" id="KAG9319128.1"/>
    </source>
</evidence>
<accession>A0A9P7ZW01</accession>
<dbReference type="InterPro" id="IPR036388">
    <property type="entry name" value="WH-like_DNA-bd_sf"/>
</dbReference>
<evidence type="ECO:0000256" key="4">
    <source>
        <dbReference type="ARBA" id="ARBA00023163"/>
    </source>
</evidence>
<proteinExistence type="inferred from homology"/>
<comment type="caution">
    <text evidence="9">The sequence shown here is derived from an EMBL/GenBank/DDBJ whole genome shotgun (WGS) entry which is preliminary data.</text>
</comment>
<dbReference type="Pfam" id="PF16421">
    <property type="entry name" value="E2F_CC-MB"/>
    <property type="match status" value="1"/>
</dbReference>
<comment type="similarity">
    <text evidence="1 5">Belongs to the E2F/DP family.</text>
</comment>
<dbReference type="Gene3D" id="1.10.10.10">
    <property type="entry name" value="Winged helix-like DNA-binding domain superfamily/Winged helix DNA-binding domain"/>
    <property type="match status" value="1"/>
</dbReference>
<evidence type="ECO:0000259" key="8">
    <source>
        <dbReference type="SMART" id="SM01372"/>
    </source>
</evidence>
<dbReference type="GO" id="GO:0000981">
    <property type="term" value="F:DNA-binding transcription factor activity, RNA polymerase II-specific"/>
    <property type="evidence" value="ECO:0007669"/>
    <property type="project" value="TreeGrafter"/>
</dbReference>
<dbReference type="GO" id="GO:0046983">
    <property type="term" value="F:protein dimerization activity"/>
    <property type="evidence" value="ECO:0007669"/>
    <property type="project" value="InterPro"/>
</dbReference>
<dbReference type="SUPFAM" id="SSF144074">
    <property type="entry name" value="E2F-DP heterodimerization region"/>
    <property type="match status" value="1"/>
</dbReference>
<dbReference type="AlphaFoldDB" id="A0A9P7ZW01"/>
<dbReference type="InterPro" id="IPR032198">
    <property type="entry name" value="E2F_CC-MB"/>
</dbReference>
<feature type="domain" description="E2F/DP family winged-helix DNA-binding" evidence="8">
    <location>
        <begin position="70"/>
        <end position="134"/>
    </location>
</feature>
<sequence>MSPSTHVMAAMPAMPFSFSDHNRVERENRTNAVPSHEAVPQLVKPGKRGRKTTAPTTKPKTTATPKDSSRSERSLGMLTKLFINQLKSENGTLDLNKTADKLKVQKRRIYDITNVLEGIDLIEKFKKNNVRWKGVSSLNSKAASSCKTTTAPLNRQRREELLQERARLEQEHVHLMQMRAQVDGAIKDTLTNEATARYAYVTMDDIKKVDSLQDSLVLAVSTPFETYMQLDDRSADPSKPFVMNLEHKTQAGEVNLSSFAVPPRCPGSPFQSSDSSTEGSTDYSSVDDYSSQDDDSCTDESDYSSSSSEDYSESDDYSSSDDDEESSRALTKTVIGEHSIISSLPPQDVYTIYSAAMEEEEESEVEYMSE</sequence>
<feature type="compositionally biased region" description="Acidic residues" evidence="7">
    <location>
        <begin position="290"/>
        <end position="302"/>
    </location>
</feature>
<evidence type="ECO:0000313" key="10">
    <source>
        <dbReference type="Proteomes" id="UP000717515"/>
    </source>
</evidence>
<dbReference type="Gene3D" id="6.10.250.540">
    <property type="match status" value="1"/>
</dbReference>
<evidence type="ECO:0000256" key="2">
    <source>
        <dbReference type="ARBA" id="ARBA00023015"/>
    </source>
</evidence>
<gene>
    <name evidence="9" type="ORF">KVV02_007791</name>
</gene>
<dbReference type="FunFam" id="1.10.10.10:FF:000008">
    <property type="entry name" value="E2F transcription factor 1"/>
    <property type="match status" value="1"/>
</dbReference>
<feature type="compositionally biased region" description="Low complexity" evidence="7">
    <location>
        <begin position="280"/>
        <end position="289"/>
    </location>
</feature>
<evidence type="ECO:0000256" key="1">
    <source>
        <dbReference type="ARBA" id="ARBA00010940"/>
    </source>
</evidence>
<keyword evidence="4 5" id="KW-0804">Transcription</keyword>
<feature type="region of interest" description="Disordered" evidence="7">
    <location>
        <begin position="258"/>
        <end position="340"/>
    </location>
</feature>
<feature type="compositionally biased region" description="Polar residues" evidence="7">
    <location>
        <begin position="269"/>
        <end position="279"/>
    </location>
</feature>
<keyword evidence="2 5" id="KW-0805">Transcription regulation</keyword>
<evidence type="ECO:0000256" key="6">
    <source>
        <dbReference type="SAM" id="Coils"/>
    </source>
</evidence>
<dbReference type="Proteomes" id="UP000717515">
    <property type="component" value="Unassembled WGS sequence"/>
</dbReference>
<dbReference type="SMART" id="SM01372">
    <property type="entry name" value="E2F_TDP"/>
    <property type="match status" value="1"/>
</dbReference>
<keyword evidence="3 5" id="KW-0238">DNA-binding</keyword>
<dbReference type="InterPro" id="IPR036390">
    <property type="entry name" value="WH_DNA-bd_sf"/>
</dbReference>
<dbReference type="Pfam" id="PF02319">
    <property type="entry name" value="WHD_E2F_TDP"/>
    <property type="match status" value="1"/>
</dbReference>
<dbReference type="PANTHER" id="PTHR12081:SF18">
    <property type="entry name" value="TRANSCRIPTION FACTOR E2F2-RELATED"/>
    <property type="match status" value="1"/>
</dbReference>
<dbReference type="InterPro" id="IPR015633">
    <property type="entry name" value="E2F"/>
</dbReference>
<keyword evidence="5" id="KW-0539">Nucleus</keyword>
<feature type="region of interest" description="Disordered" evidence="7">
    <location>
        <begin position="19"/>
        <end position="74"/>
    </location>
</feature>
<evidence type="ECO:0000256" key="3">
    <source>
        <dbReference type="ARBA" id="ARBA00023125"/>
    </source>
</evidence>
<dbReference type="GO" id="GO:0090575">
    <property type="term" value="C:RNA polymerase II transcription regulator complex"/>
    <property type="evidence" value="ECO:0007669"/>
    <property type="project" value="TreeGrafter"/>
</dbReference>
<dbReference type="PANTHER" id="PTHR12081">
    <property type="entry name" value="TRANSCRIPTION FACTOR E2F"/>
    <property type="match status" value="1"/>
</dbReference>
<feature type="coiled-coil region" evidence="6">
    <location>
        <begin position="151"/>
        <end position="178"/>
    </location>
</feature>
<dbReference type="InterPro" id="IPR037241">
    <property type="entry name" value="E2F-DP_heterodim"/>
</dbReference>
<reference evidence="9" key="1">
    <citation type="submission" date="2021-07" db="EMBL/GenBank/DDBJ databases">
        <title>Draft genome of Mortierella alpina, strain LL118, isolated from an aspen leaf litter sample.</title>
        <authorList>
            <person name="Yang S."/>
            <person name="Vinatzer B.A."/>
        </authorList>
    </citation>
    <scope>NUCLEOTIDE SEQUENCE</scope>
    <source>
        <strain evidence="9">LL118</strain>
    </source>
</reference>
<organism evidence="9 10">
    <name type="scientific">Mortierella alpina</name>
    <name type="common">Oleaginous fungus</name>
    <name type="synonym">Mortierella renispora</name>
    <dbReference type="NCBI Taxonomy" id="64518"/>
    <lineage>
        <taxon>Eukaryota</taxon>
        <taxon>Fungi</taxon>
        <taxon>Fungi incertae sedis</taxon>
        <taxon>Mucoromycota</taxon>
        <taxon>Mortierellomycotina</taxon>
        <taxon>Mortierellomycetes</taxon>
        <taxon>Mortierellales</taxon>
        <taxon>Mortierellaceae</taxon>
        <taxon>Mortierella</taxon>
    </lineage>
</organism>
<dbReference type="InterPro" id="IPR003316">
    <property type="entry name" value="E2F_WHTH_DNA-bd_dom"/>
</dbReference>